<dbReference type="OrthoDB" id="9772736at2"/>
<name>A0A1G7WG26_9PSEU</name>
<dbReference type="InterPro" id="IPR001509">
    <property type="entry name" value="Epimerase_deHydtase"/>
</dbReference>
<accession>A0A1G7WG26</accession>
<proteinExistence type="inferred from homology"/>
<evidence type="ECO:0000313" key="3">
    <source>
        <dbReference type="EMBL" id="SDG70891.1"/>
    </source>
</evidence>
<dbReference type="EMBL" id="FNCC01000010">
    <property type="protein sequence ID" value="SDG70891.1"/>
    <property type="molecule type" value="Genomic_DNA"/>
</dbReference>
<protein>
    <submittedName>
        <fullName evidence="3">Nucleoside-diphosphate-sugar epimerase</fullName>
    </submittedName>
</protein>
<comment type="similarity">
    <text evidence="1">Belongs to the NAD(P)-dependent epimerase/dehydratase family.</text>
</comment>
<dbReference type="GO" id="GO:0008743">
    <property type="term" value="F:L-threonine 3-dehydrogenase activity"/>
    <property type="evidence" value="ECO:0007669"/>
    <property type="project" value="TreeGrafter"/>
</dbReference>
<organism evidence="3 4">
    <name type="scientific">Lentzea fradiae</name>
    <dbReference type="NCBI Taxonomy" id="200378"/>
    <lineage>
        <taxon>Bacteria</taxon>
        <taxon>Bacillati</taxon>
        <taxon>Actinomycetota</taxon>
        <taxon>Actinomycetes</taxon>
        <taxon>Pseudonocardiales</taxon>
        <taxon>Pseudonocardiaceae</taxon>
        <taxon>Lentzea</taxon>
    </lineage>
</organism>
<gene>
    <name evidence="3" type="ORF">SAMN05216553_110361</name>
</gene>
<dbReference type="STRING" id="200378.SAMN05216553_110361"/>
<dbReference type="AlphaFoldDB" id="A0A1G7WG26"/>
<sequence length="492" mass="54995">MRPHLRNRRTRVFLTGATGNWGRAVLDEFRVRADHVEVVALVLPSKRDTEVIRRYADMENLEVVHGDLTDYEAVERCVRGADFVLHVGAVVSPYADDRPELAHRVNVGSIRNIVRAVRAQPDPARTAVVGIGSVAQTGDRNPPHHWGRVGDPLRVSRYDEYGQTKVIAEKELVDSGLPRWAWLRQTGIFHPGMLQIRDPIMTHSTLGGVMEWVSAEDAARLLANACEPDIPDEFWGGIYNIGGGEGWRLTNWQLQTRISAALGVGDPRRWYDRNWFATRNFHGQWYTDSDRLQELVPFRGDTFDAALDRALRANPSLKMAGRIPAWVVKNFVMKPLTRKQRGTIAYVRDRDEEAIAAYYGSRAQFEAIGGWDSFHPVEPDRMPSRLDHGYDEDKDPARWTASDYGDAAAFRGGELLSGDVPKGDIATPLSWRCAFGHEFIGSPRLVLTGGHWCPECVKDVAGYPRQAESNAFLAQLESVEGAQSRAATGSTS</sequence>
<dbReference type="PANTHER" id="PTHR42687:SF1">
    <property type="entry name" value="L-THREONINE 3-DEHYDROGENASE, MITOCHONDRIAL"/>
    <property type="match status" value="1"/>
</dbReference>
<feature type="domain" description="NAD-dependent epimerase/dehydratase" evidence="2">
    <location>
        <begin position="12"/>
        <end position="172"/>
    </location>
</feature>
<keyword evidence="4" id="KW-1185">Reference proteome</keyword>
<evidence type="ECO:0000259" key="2">
    <source>
        <dbReference type="Pfam" id="PF01370"/>
    </source>
</evidence>
<dbReference type="Gene3D" id="3.40.50.720">
    <property type="entry name" value="NAD(P)-binding Rossmann-like Domain"/>
    <property type="match status" value="1"/>
</dbReference>
<reference evidence="4" key="1">
    <citation type="submission" date="2016-10" db="EMBL/GenBank/DDBJ databases">
        <authorList>
            <person name="Varghese N."/>
            <person name="Submissions S."/>
        </authorList>
    </citation>
    <scope>NUCLEOTIDE SEQUENCE [LARGE SCALE GENOMIC DNA]</scope>
    <source>
        <strain evidence="4">CGMCC 4.3506</strain>
    </source>
</reference>
<dbReference type="Pfam" id="PF01370">
    <property type="entry name" value="Epimerase"/>
    <property type="match status" value="1"/>
</dbReference>
<dbReference type="PANTHER" id="PTHR42687">
    <property type="entry name" value="L-THREONINE 3-DEHYDROGENASE"/>
    <property type="match status" value="1"/>
</dbReference>
<dbReference type="GO" id="GO:0006567">
    <property type="term" value="P:L-threonine catabolic process"/>
    <property type="evidence" value="ECO:0007669"/>
    <property type="project" value="TreeGrafter"/>
</dbReference>
<dbReference type="InterPro" id="IPR051225">
    <property type="entry name" value="NAD(P)_epim/dehydratase"/>
</dbReference>
<dbReference type="SUPFAM" id="SSF51735">
    <property type="entry name" value="NAD(P)-binding Rossmann-fold domains"/>
    <property type="match status" value="1"/>
</dbReference>
<dbReference type="RefSeq" id="WP_090052781.1">
    <property type="nucleotide sequence ID" value="NZ_FNCC01000010.1"/>
</dbReference>
<evidence type="ECO:0000256" key="1">
    <source>
        <dbReference type="ARBA" id="ARBA00007637"/>
    </source>
</evidence>
<dbReference type="Proteomes" id="UP000199623">
    <property type="component" value="Unassembled WGS sequence"/>
</dbReference>
<dbReference type="InterPro" id="IPR036291">
    <property type="entry name" value="NAD(P)-bd_dom_sf"/>
</dbReference>
<evidence type="ECO:0000313" key="4">
    <source>
        <dbReference type="Proteomes" id="UP000199623"/>
    </source>
</evidence>